<name>A0ABZ2PH93_9NOCA</name>
<protein>
    <submittedName>
        <fullName evidence="1">Uncharacterized protein</fullName>
    </submittedName>
</protein>
<dbReference type="Proteomes" id="UP001432000">
    <property type="component" value="Chromosome"/>
</dbReference>
<organism evidence="1 2">
    <name type="scientific">Rhodococcus sovatensis</name>
    <dbReference type="NCBI Taxonomy" id="1805840"/>
    <lineage>
        <taxon>Bacteria</taxon>
        <taxon>Bacillati</taxon>
        <taxon>Actinomycetota</taxon>
        <taxon>Actinomycetes</taxon>
        <taxon>Mycobacteriales</taxon>
        <taxon>Nocardiaceae</taxon>
        <taxon>Rhodococcus</taxon>
    </lineage>
</organism>
<keyword evidence="2" id="KW-1185">Reference proteome</keyword>
<gene>
    <name evidence="1" type="ORF">WDS16_25510</name>
</gene>
<evidence type="ECO:0000313" key="1">
    <source>
        <dbReference type="EMBL" id="WXG68506.1"/>
    </source>
</evidence>
<evidence type="ECO:0000313" key="2">
    <source>
        <dbReference type="Proteomes" id="UP001432000"/>
    </source>
</evidence>
<sequence length="88" mass="9919">MSDAQFNQIDDEVRTLVRLCGYSPERARAELAALSYREKAGLIPAAHALRILVRTASAPDEPEALATNRQRWREILRDSENWSEPLAA</sequence>
<dbReference type="EMBL" id="CP147846">
    <property type="protein sequence ID" value="WXG68506.1"/>
    <property type="molecule type" value="Genomic_DNA"/>
</dbReference>
<reference evidence="1 2" key="1">
    <citation type="submission" date="2024-03" db="EMBL/GenBank/DDBJ databases">
        <title>Natural products discovery in diverse microorganisms through a two-stage MS feature dereplication strategy.</title>
        <authorList>
            <person name="Zhang R."/>
        </authorList>
    </citation>
    <scope>NUCLEOTIDE SEQUENCE [LARGE SCALE GENOMIC DNA]</scope>
    <source>
        <strain evidence="1 2">18930</strain>
    </source>
</reference>
<proteinExistence type="predicted"/>
<dbReference type="RefSeq" id="WP_338888756.1">
    <property type="nucleotide sequence ID" value="NZ_CP147846.1"/>
</dbReference>
<accession>A0ABZ2PH93</accession>